<accession>A0A7Z6ZTN8</accession>
<proteinExistence type="inferred from homology"/>
<name>A0A7Z6ZTN8_9GAMM</name>
<protein>
    <recommendedName>
        <fullName evidence="3">UPF0208 membrane protein YfbV</fullName>
    </recommendedName>
</protein>
<organism evidence="9 10">
    <name type="scientific">Pseudidiomarina aestuarii</name>
    <dbReference type="NCBI Taxonomy" id="624146"/>
    <lineage>
        <taxon>Bacteria</taxon>
        <taxon>Pseudomonadati</taxon>
        <taxon>Pseudomonadota</taxon>
        <taxon>Gammaproteobacteria</taxon>
        <taxon>Alteromonadales</taxon>
        <taxon>Idiomarinaceae</taxon>
        <taxon>Pseudidiomarina</taxon>
    </lineage>
</organism>
<dbReference type="GO" id="GO:0005886">
    <property type="term" value="C:plasma membrane"/>
    <property type="evidence" value="ECO:0007669"/>
    <property type="project" value="UniProtKB-SubCell"/>
</dbReference>
<comment type="similarity">
    <text evidence="2">Belongs to the UPF0208 family.</text>
</comment>
<dbReference type="EMBL" id="PIPR01000001">
    <property type="protein sequence ID" value="RUO40890.1"/>
    <property type="molecule type" value="Genomic_DNA"/>
</dbReference>
<gene>
    <name evidence="9" type="ORF">CWE22_01455</name>
</gene>
<evidence type="ECO:0000256" key="1">
    <source>
        <dbReference type="ARBA" id="ARBA00004429"/>
    </source>
</evidence>
<keyword evidence="10" id="KW-1185">Reference proteome</keyword>
<evidence type="ECO:0000256" key="8">
    <source>
        <dbReference type="ARBA" id="ARBA00023136"/>
    </source>
</evidence>
<dbReference type="RefSeq" id="WP_169930982.1">
    <property type="nucleotide sequence ID" value="NZ_PIPR01000001.1"/>
</dbReference>
<comment type="subcellular location">
    <subcellularLocation>
        <location evidence="1">Cell inner membrane</location>
        <topology evidence="1">Multi-pass membrane protein</topology>
    </subcellularLocation>
</comment>
<keyword evidence="8" id="KW-0472">Membrane</keyword>
<evidence type="ECO:0000256" key="4">
    <source>
        <dbReference type="ARBA" id="ARBA00022475"/>
    </source>
</evidence>
<keyword evidence="6" id="KW-0812">Transmembrane</keyword>
<keyword evidence="7" id="KW-1133">Transmembrane helix</keyword>
<evidence type="ECO:0000256" key="3">
    <source>
        <dbReference type="ARBA" id="ARBA00018831"/>
    </source>
</evidence>
<evidence type="ECO:0000256" key="6">
    <source>
        <dbReference type="ARBA" id="ARBA00022692"/>
    </source>
</evidence>
<evidence type="ECO:0000313" key="9">
    <source>
        <dbReference type="EMBL" id="RUO40890.1"/>
    </source>
</evidence>
<dbReference type="Proteomes" id="UP000287766">
    <property type="component" value="Unassembled WGS sequence"/>
</dbReference>
<reference evidence="10" key="1">
    <citation type="journal article" date="2018" name="Front. Microbiol.">
        <title>Genome-Based Analysis Reveals the Taxonomy and Diversity of the Family Idiomarinaceae.</title>
        <authorList>
            <person name="Liu Y."/>
            <person name="Lai Q."/>
            <person name="Shao Z."/>
        </authorList>
    </citation>
    <scope>NUCLEOTIDE SEQUENCE [LARGE SCALE GENOMIC DNA]</scope>
    <source>
        <strain evidence="10">KYW314</strain>
    </source>
</reference>
<comment type="caution">
    <text evidence="9">The sequence shown here is derived from an EMBL/GenBank/DDBJ whole genome shotgun (WGS) entry which is preliminary data.</text>
</comment>
<keyword evidence="4" id="KW-1003">Cell membrane</keyword>
<evidence type="ECO:0000256" key="5">
    <source>
        <dbReference type="ARBA" id="ARBA00022519"/>
    </source>
</evidence>
<dbReference type="AlphaFoldDB" id="A0A7Z6ZTN8"/>
<dbReference type="Pfam" id="PF04217">
    <property type="entry name" value="DUF412"/>
    <property type="match status" value="1"/>
</dbReference>
<evidence type="ECO:0000256" key="2">
    <source>
        <dbReference type="ARBA" id="ARBA00009474"/>
    </source>
</evidence>
<evidence type="ECO:0000256" key="7">
    <source>
        <dbReference type="ARBA" id="ARBA00022989"/>
    </source>
</evidence>
<sequence length="133" mass="15494">MFRTFKDGQHYAKVWPRHAVVAAFTESTVIPAVHMATRWMPALAVINFMVQWQLQGQELLPQAIVTSLFLLSLPLQGWYWLGRRSRSPLTPQLRAWYTDLTRKLQLQPKPEPCYLDLAKMVKRALDELPPDQH</sequence>
<evidence type="ECO:0000313" key="10">
    <source>
        <dbReference type="Proteomes" id="UP000287766"/>
    </source>
</evidence>
<dbReference type="InterPro" id="IPR007334">
    <property type="entry name" value="UPF0208"/>
</dbReference>
<keyword evidence="5" id="KW-0997">Cell inner membrane</keyword>
<dbReference type="NCBIfam" id="NF002493">
    <property type="entry name" value="PRK01816.1"/>
    <property type="match status" value="1"/>
</dbReference>